<dbReference type="GO" id="GO:0016491">
    <property type="term" value="F:oxidoreductase activity"/>
    <property type="evidence" value="ECO:0007669"/>
    <property type="project" value="UniProtKB-KW"/>
</dbReference>
<dbReference type="EMBL" id="WJXB01000002">
    <property type="protein sequence ID" value="MRN52569.1"/>
    <property type="molecule type" value="Genomic_DNA"/>
</dbReference>
<dbReference type="PRINTS" id="PR00080">
    <property type="entry name" value="SDRFAMILY"/>
</dbReference>
<sequence>MSSTKIWFVTGASKGMGLTLVKKLLAGGAKVAATSRTVADLEQAAGQHENLLPIQLNLSDEQAVKEAISATIEHFGGLDVVVNNAGYGQVGIFEKISDEYARRNFEVNVFGTFNVVRQALPQLRQQRSGHIINFSSTAGYYGFGGSSIYAASKFAVDGMSEALAQDVQPFGIHVTAVKPGYFRTNFLSKGSLGVNATNPIEDYKAQREAQEAAVSAYDNNQPGDPEKAVDLLIRITDSANPPLHLFLGKDAYEVARNKISSVQKELDAWESDATATDFS</sequence>
<dbReference type="AlphaFoldDB" id="A0A7X2L0Q3"/>
<organism evidence="5 6">
    <name type="scientific">Paenibacillus monticola</name>
    <dbReference type="NCBI Taxonomy" id="2666075"/>
    <lineage>
        <taxon>Bacteria</taxon>
        <taxon>Bacillati</taxon>
        <taxon>Bacillota</taxon>
        <taxon>Bacilli</taxon>
        <taxon>Bacillales</taxon>
        <taxon>Paenibacillaceae</taxon>
        <taxon>Paenibacillus</taxon>
    </lineage>
</organism>
<name>A0A7X2L0Q3_9BACL</name>
<evidence type="ECO:0000259" key="4">
    <source>
        <dbReference type="SMART" id="SM00822"/>
    </source>
</evidence>
<comment type="similarity">
    <text evidence="1 3">Belongs to the short-chain dehydrogenases/reductases (SDR) family.</text>
</comment>
<dbReference type="PROSITE" id="PS00061">
    <property type="entry name" value="ADH_SHORT"/>
    <property type="match status" value="1"/>
</dbReference>
<dbReference type="PRINTS" id="PR00081">
    <property type="entry name" value="GDHRDH"/>
</dbReference>
<keyword evidence="2" id="KW-0560">Oxidoreductase</keyword>
<evidence type="ECO:0000256" key="3">
    <source>
        <dbReference type="RuleBase" id="RU000363"/>
    </source>
</evidence>
<dbReference type="Pfam" id="PF00106">
    <property type="entry name" value="adh_short"/>
    <property type="match status" value="1"/>
</dbReference>
<accession>A0A7X2L0Q3</accession>
<reference evidence="5 6" key="1">
    <citation type="submission" date="2019-11" db="EMBL/GenBank/DDBJ databases">
        <title>Paenibacillus monticola sp. nov., a novel PGPR strain isolated from mountain sample in China.</title>
        <authorList>
            <person name="Zhao Q."/>
            <person name="Li H.-P."/>
            <person name="Zhang J.-L."/>
        </authorList>
    </citation>
    <scope>NUCLEOTIDE SEQUENCE [LARGE SCALE GENOMIC DNA]</scope>
    <source>
        <strain evidence="5 6">LC-T2</strain>
    </source>
</reference>
<dbReference type="SMART" id="SM00822">
    <property type="entry name" value="PKS_KR"/>
    <property type="match status" value="1"/>
</dbReference>
<gene>
    <name evidence="5" type="ORF">GJB61_06110</name>
</gene>
<evidence type="ECO:0000313" key="5">
    <source>
        <dbReference type="EMBL" id="MRN52569.1"/>
    </source>
</evidence>
<comment type="caution">
    <text evidence="5">The sequence shown here is derived from an EMBL/GenBank/DDBJ whole genome shotgun (WGS) entry which is preliminary data.</text>
</comment>
<feature type="domain" description="Ketoreductase" evidence="4">
    <location>
        <begin position="5"/>
        <end position="185"/>
    </location>
</feature>
<keyword evidence="6" id="KW-1185">Reference proteome</keyword>
<dbReference type="Proteomes" id="UP000463051">
    <property type="component" value="Unassembled WGS sequence"/>
</dbReference>
<dbReference type="Gene3D" id="3.40.50.720">
    <property type="entry name" value="NAD(P)-binding Rossmann-like Domain"/>
    <property type="match status" value="1"/>
</dbReference>
<dbReference type="SUPFAM" id="SSF51735">
    <property type="entry name" value="NAD(P)-binding Rossmann-fold domains"/>
    <property type="match status" value="1"/>
</dbReference>
<evidence type="ECO:0000256" key="1">
    <source>
        <dbReference type="ARBA" id="ARBA00006484"/>
    </source>
</evidence>
<dbReference type="InterPro" id="IPR020904">
    <property type="entry name" value="Sc_DH/Rdtase_CS"/>
</dbReference>
<dbReference type="PANTHER" id="PTHR43976">
    <property type="entry name" value="SHORT CHAIN DEHYDROGENASE"/>
    <property type="match status" value="1"/>
</dbReference>
<dbReference type="InterPro" id="IPR051911">
    <property type="entry name" value="SDR_oxidoreductase"/>
</dbReference>
<dbReference type="InterPro" id="IPR057326">
    <property type="entry name" value="KR_dom"/>
</dbReference>
<dbReference type="InterPro" id="IPR036291">
    <property type="entry name" value="NAD(P)-bd_dom_sf"/>
</dbReference>
<dbReference type="CDD" id="cd05374">
    <property type="entry name" value="17beta-HSD-like_SDR_c"/>
    <property type="match status" value="1"/>
</dbReference>
<proteinExistence type="inferred from homology"/>
<dbReference type="InterPro" id="IPR002347">
    <property type="entry name" value="SDR_fam"/>
</dbReference>
<protein>
    <submittedName>
        <fullName evidence="5">SDR family NAD(P)-dependent oxidoreductase</fullName>
    </submittedName>
</protein>
<evidence type="ECO:0000256" key="2">
    <source>
        <dbReference type="ARBA" id="ARBA00023002"/>
    </source>
</evidence>
<evidence type="ECO:0000313" key="6">
    <source>
        <dbReference type="Proteomes" id="UP000463051"/>
    </source>
</evidence>
<dbReference type="PANTHER" id="PTHR43976:SF16">
    <property type="entry name" value="SHORT-CHAIN DEHYDROGENASE_REDUCTASE FAMILY PROTEIN"/>
    <property type="match status" value="1"/>
</dbReference>
<dbReference type="RefSeq" id="WP_154117577.1">
    <property type="nucleotide sequence ID" value="NZ_WJXB01000002.1"/>
</dbReference>